<dbReference type="Gene3D" id="1.10.10.1100">
    <property type="entry name" value="BFD-like [2Fe-2S]-binding domain"/>
    <property type="match status" value="1"/>
</dbReference>
<dbReference type="Proteomes" id="UP000011724">
    <property type="component" value="Chromosome"/>
</dbReference>
<dbReference type="eggNOG" id="COG2906">
    <property type="taxonomic scope" value="Bacteria"/>
</dbReference>
<evidence type="ECO:0000259" key="2">
    <source>
        <dbReference type="Pfam" id="PF18423"/>
    </source>
</evidence>
<dbReference type="AlphaFoldDB" id="M1WWD0"/>
<proteinExistence type="predicted"/>
<accession>M1WWD0</accession>
<sequence>MKTERCGQLALKLLPWERRHERDVVESNTEEEMTMTKSMMDLPMNTKSTTCTCGGPAKYIETVCPCCGEKGMRVKAGTVRYLLTDTFREQAVEKIYGLCLSPDCSVAWYAQDGSHHFTVDQTDTPIWSKRGAEPAYICYCNRITREMIRHGVAVKGLRTMEEIVLLHRSEVTSACATRHPAGQCCEETFAQIIAEEVKESLGCRCS</sequence>
<dbReference type="Pfam" id="PF18423">
    <property type="entry name" value="zf_CopZ"/>
    <property type="match status" value="1"/>
</dbReference>
<dbReference type="InterPro" id="IPR007419">
    <property type="entry name" value="BFD-like_2Fe2S-bd_dom"/>
</dbReference>
<evidence type="ECO:0000313" key="4">
    <source>
        <dbReference type="Proteomes" id="UP000011724"/>
    </source>
</evidence>
<dbReference type="InterPro" id="IPR041854">
    <property type="entry name" value="BFD-like_2Fe2S-bd_dom_sf"/>
</dbReference>
<dbReference type="RefSeq" id="WP_015415117.1">
    <property type="nucleotide sequence ID" value="NC_020409.1"/>
</dbReference>
<reference evidence="3 4" key="1">
    <citation type="journal article" date="2013" name="PLoS ONE">
        <title>The first genomic and proteomic characterization of a deep-sea sulfate reducer: insights into the piezophilic lifestyle of Desulfovibrio piezophilus.</title>
        <authorList>
            <person name="Pradel N."/>
            <person name="Ji B."/>
            <person name="Gimenez G."/>
            <person name="Talla E."/>
            <person name="Lenoble P."/>
            <person name="Garel M."/>
            <person name="Tamburini C."/>
            <person name="Fourquet P."/>
            <person name="Lebrun R."/>
            <person name="Bertin P."/>
            <person name="Denis Y."/>
            <person name="Pophillat M."/>
            <person name="Barbe V."/>
            <person name="Ollivier B."/>
            <person name="Dolla A."/>
        </authorList>
    </citation>
    <scope>NUCLEOTIDE SEQUENCE [LARGE SCALE GENOMIC DNA]</scope>
    <source>
        <strain evidence="4">DSM 10523 / SB164P1</strain>
    </source>
</reference>
<reference evidence="4" key="2">
    <citation type="journal article" date="2013" name="Stand. Genomic Sci.">
        <title>Complete genome sequence of Desulfocapsa sulfexigens, a marine deltaproteobacterium specialized in disproportionating inorganic sulfur compounds.</title>
        <authorList>
            <person name="Finster K.W."/>
            <person name="Kjeldsen K.U."/>
            <person name="Kube M."/>
            <person name="Reinhardt R."/>
            <person name="Mussmann M."/>
            <person name="Amann R."/>
            <person name="Schreiber L."/>
        </authorList>
    </citation>
    <scope>NUCLEOTIDE SEQUENCE [LARGE SCALE GENOMIC DNA]</scope>
    <source>
        <strain evidence="4">DSM 10523 / SB164P1</strain>
    </source>
</reference>
<dbReference type="PATRIC" id="fig|879567.3.peg.1936"/>
<evidence type="ECO:0008006" key="5">
    <source>
        <dbReference type="Google" id="ProtNLM"/>
    </source>
</evidence>
<feature type="domain" description="CopZ zinc binding" evidence="2">
    <location>
        <begin position="62"/>
        <end position="121"/>
    </location>
</feature>
<dbReference type="KEGG" id="dpi:BN4_11838"/>
<dbReference type="Pfam" id="PF04324">
    <property type="entry name" value="Fer2_BFD"/>
    <property type="match status" value="1"/>
</dbReference>
<dbReference type="EMBL" id="FO203427">
    <property type="protein sequence ID" value="CCH49073.1"/>
    <property type="molecule type" value="Genomic_DNA"/>
</dbReference>
<dbReference type="BioCyc" id="DPIE1322246:BN4_RS17185-MONOMER"/>
<evidence type="ECO:0000313" key="3">
    <source>
        <dbReference type="EMBL" id="CCH49073.1"/>
    </source>
</evidence>
<dbReference type="HOGENOM" id="CLU_115326_1_0_7"/>
<dbReference type="InterPro" id="IPR040890">
    <property type="entry name" value="Znf_CopZ"/>
</dbReference>
<name>M1WWD0_PSEP2</name>
<dbReference type="STRING" id="1322246.BN4_11838"/>
<keyword evidence="4" id="KW-1185">Reference proteome</keyword>
<organism evidence="3 4">
    <name type="scientific">Pseudodesulfovibrio piezophilus (strain DSM 21447 / JCM 15486 / C1TLV30)</name>
    <name type="common">Desulfovibrio piezophilus</name>
    <dbReference type="NCBI Taxonomy" id="1322246"/>
    <lineage>
        <taxon>Bacteria</taxon>
        <taxon>Pseudomonadati</taxon>
        <taxon>Thermodesulfobacteriota</taxon>
        <taxon>Desulfovibrionia</taxon>
        <taxon>Desulfovibrionales</taxon>
        <taxon>Desulfovibrionaceae</taxon>
    </lineage>
</organism>
<evidence type="ECO:0000259" key="1">
    <source>
        <dbReference type="Pfam" id="PF04324"/>
    </source>
</evidence>
<feature type="domain" description="BFD-like [2Fe-2S]-binding" evidence="1">
    <location>
        <begin position="136"/>
        <end position="195"/>
    </location>
</feature>
<dbReference type="OrthoDB" id="9805137at2"/>
<dbReference type="Gene3D" id="2.20.25.270">
    <property type="match status" value="1"/>
</dbReference>
<protein>
    <recommendedName>
        <fullName evidence="5">CopZ zinc binding domain-containing protein</fullName>
    </recommendedName>
</protein>
<gene>
    <name evidence="3" type="ordered locus">BN4_11838</name>
</gene>